<dbReference type="EMBL" id="JAVRHQ010000024">
    <property type="protein sequence ID" value="MDT0644340.1"/>
    <property type="molecule type" value="Genomic_DNA"/>
</dbReference>
<name>A0ABU3CDD1_9FLAO</name>
<dbReference type="SFLD" id="SFLDG01135">
    <property type="entry name" value="C1.5.6:_HAD__Beta-PGM__Phospha"/>
    <property type="match status" value="1"/>
</dbReference>
<protein>
    <submittedName>
        <fullName evidence="2">Beta-phosphoglucomutase</fullName>
        <ecNumber evidence="2">5.4.2.6</ecNumber>
    </submittedName>
</protein>
<dbReference type="SUPFAM" id="SSF56784">
    <property type="entry name" value="HAD-like"/>
    <property type="match status" value="1"/>
</dbReference>
<comment type="caution">
    <text evidence="2">The sequence shown here is derived from an EMBL/GenBank/DDBJ whole genome shotgun (WGS) entry which is preliminary data.</text>
</comment>
<dbReference type="InterPro" id="IPR041492">
    <property type="entry name" value="HAD_2"/>
</dbReference>
<accession>A0ABU3CDD1</accession>
<dbReference type="InterPro" id="IPR023214">
    <property type="entry name" value="HAD_sf"/>
</dbReference>
<dbReference type="NCBIfam" id="TIGR01990">
    <property type="entry name" value="bPGM"/>
    <property type="match status" value="1"/>
</dbReference>
<dbReference type="Proteomes" id="UP001262889">
    <property type="component" value="Unassembled WGS sequence"/>
</dbReference>
<dbReference type="NCBIfam" id="TIGR02009">
    <property type="entry name" value="PGMB-YQAB-SF"/>
    <property type="match status" value="1"/>
</dbReference>
<dbReference type="Gene3D" id="3.40.50.1000">
    <property type="entry name" value="HAD superfamily/HAD-like"/>
    <property type="match status" value="1"/>
</dbReference>
<dbReference type="EC" id="5.4.2.6" evidence="2"/>
<dbReference type="PANTHER" id="PTHR18901">
    <property type="entry name" value="2-DEOXYGLUCOSE-6-PHOSPHATE PHOSPHATASE 2"/>
    <property type="match status" value="1"/>
</dbReference>
<dbReference type="SFLD" id="SFLDS00003">
    <property type="entry name" value="Haloacid_Dehalogenase"/>
    <property type="match status" value="1"/>
</dbReference>
<reference evidence="2 3" key="1">
    <citation type="submission" date="2023-09" db="EMBL/GenBank/DDBJ databases">
        <authorList>
            <person name="Rey-Velasco X."/>
        </authorList>
    </citation>
    <scope>NUCLEOTIDE SEQUENCE [LARGE SCALE GENOMIC DNA]</scope>
    <source>
        <strain evidence="2 3">F363</strain>
    </source>
</reference>
<dbReference type="Gene3D" id="1.10.150.240">
    <property type="entry name" value="Putative phosphatase, domain 2"/>
    <property type="match status" value="1"/>
</dbReference>
<dbReference type="NCBIfam" id="TIGR03807">
    <property type="entry name" value="RR_fam_repeat"/>
    <property type="match status" value="1"/>
</dbReference>
<dbReference type="RefSeq" id="WP_311535958.1">
    <property type="nucleotide sequence ID" value="NZ_JAVRHQ010000024.1"/>
</dbReference>
<dbReference type="InterPro" id="IPR010976">
    <property type="entry name" value="B-phosphoglucomutase_hydrolase"/>
</dbReference>
<proteinExistence type="inferred from homology"/>
<dbReference type="InterPro" id="IPR022444">
    <property type="entry name" value="Cofactor-bd_rpt"/>
</dbReference>
<dbReference type="InterPro" id="IPR006439">
    <property type="entry name" value="HAD-SF_hydro_IA"/>
</dbReference>
<dbReference type="CDD" id="cd02598">
    <property type="entry name" value="HAD_BPGM"/>
    <property type="match status" value="1"/>
</dbReference>
<dbReference type="PRINTS" id="PR00413">
    <property type="entry name" value="HADHALOGNASE"/>
</dbReference>
<keyword evidence="3" id="KW-1185">Reference proteome</keyword>
<evidence type="ECO:0000313" key="2">
    <source>
        <dbReference type="EMBL" id="MDT0644340.1"/>
    </source>
</evidence>
<dbReference type="SFLD" id="SFLDG01129">
    <property type="entry name" value="C1.5:_HAD__Beta-PGM__Phosphata"/>
    <property type="match status" value="1"/>
</dbReference>
<organism evidence="2 3">
    <name type="scientific">Autumnicola tepida</name>
    <dbReference type="NCBI Taxonomy" id="3075595"/>
    <lineage>
        <taxon>Bacteria</taxon>
        <taxon>Pseudomonadati</taxon>
        <taxon>Bacteroidota</taxon>
        <taxon>Flavobacteriia</taxon>
        <taxon>Flavobacteriales</taxon>
        <taxon>Flavobacteriaceae</taxon>
        <taxon>Autumnicola</taxon>
    </lineage>
</organism>
<sequence>MKNSGAVIFDLDGIVVDTTGLQFLAWRKIANDFGFDFSKDQNEGLKGLSREDCLKQILAWGNIKLSVKDFHKWMDIKNSYYLNYIYEMDASAILPGTLELMDVLQEENIPFALGSASKSGKIVLKQLGIYSRFDAVVDGNDVKNGKPDPEIFLLAANRLGFAPSACVVFEDAVAGVQAANRAGMISIGVGNKGLQKEADFTFNNLTEVTREFLQNFLLFQS</sequence>
<evidence type="ECO:0000313" key="3">
    <source>
        <dbReference type="Proteomes" id="UP001262889"/>
    </source>
</evidence>
<dbReference type="PANTHER" id="PTHR18901:SF38">
    <property type="entry name" value="PSEUDOURIDINE-5'-PHOSPHATASE"/>
    <property type="match status" value="1"/>
</dbReference>
<dbReference type="InterPro" id="IPR023198">
    <property type="entry name" value="PGP-like_dom2"/>
</dbReference>
<dbReference type="Pfam" id="PF13419">
    <property type="entry name" value="HAD_2"/>
    <property type="match status" value="1"/>
</dbReference>
<dbReference type="NCBIfam" id="TIGR01509">
    <property type="entry name" value="HAD-SF-IA-v3"/>
    <property type="match status" value="1"/>
</dbReference>
<keyword evidence="2" id="KW-0413">Isomerase</keyword>
<gene>
    <name evidence="2" type="primary">pgmB</name>
    <name evidence="2" type="ORF">RM553_15990</name>
</gene>
<dbReference type="InterPro" id="IPR010972">
    <property type="entry name" value="Beta-PGM"/>
</dbReference>
<dbReference type="GO" id="GO:0008801">
    <property type="term" value="F:beta-phosphoglucomutase activity"/>
    <property type="evidence" value="ECO:0007669"/>
    <property type="project" value="UniProtKB-EC"/>
</dbReference>
<evidence type="ECO:0000256" key="1">
    <source>
        <dbReference type="ARBA" id="ARBA00006171"/>
    </source>
</evidence>
<comment type="similarity">
    <text evidence="1">Belongs to the HAD-like hydrolase superfamily. CbbY/CbbZ/Gph/YieH family.</text>
</comment>
<dbReference type="InterPro" id="IPR036412">
    <property type="entry name" value="HAD-like_sf"/>
</dbReference>